<dbReference type="InterPro" id="IPR029057">
    <property type="entry name" value="PRTase-like"/>
</dbReference>
<dbReference type="EMBL" id="BLIN01000002">
    <property type="protein sequence ID" value="GFE04141.1"/>
    <property type="molecule type" value="Genomic_DNA"/>
</dbReference>
<dbReference type="CDD" id="cd06223">
    <property type="entry name" value="PRTases_typeI"/>
    <property type="match status" value="1"/>
</dbReference>
<dbReference type="Proteomes" id="UP000435837">
    <property type="component" value="Unassembled WGS sequence"/>
</dbReference>
<dbReference type="Gene3D" id="3.40.50.2020">
    <property type="match status" value="1"/>
</dbReference>
<evidence type="ECO:0000259" key="1">
    <source>
        <dbReference type="Pfam" id="PF00156"/>
    </source>
</evidence>
<dbReference type="SUPFAM" id="SSF53271">
    <property type="entry name" value="PRTase-like"/>
    <property type="match status" value="1"/>
</dbReference>
<dbReference type="InterPro" id="IPR000836">
    <property type="entry name" value="PRTase_dom"/>
</dbReference>
<sequence length="66" mass="6685">MPSGLRALDGSLGVPPELAQALESAGGPVLLVDDYADTGWTLAVAARLLRRAGAAEVFPLVLAVQG</sequence>
<gene>
    <name evidence="2" type="ORF">Scani_04090</name>
</gene>
<evidence type="ECO:0000313" key="2">
    <source>
        <dbReference type="EMBL" id="GFE04141.1"/>
    </source>
</evidence>
<evidence type="ECO:0000313" key="3">
    <source>
        <dbReference type="Proteomes" id="UP000435837"/>
    </source>
</evidence>
<accession>A0A640S152</accession>
<protein>
    <recommendedName>
        <fullName evidence="1">Phosphoribosyltransferase domain-containing protein</fullName>
    </recommendedName>
</protein>
<feature type="domain" description="Phosphoribosyltransferase" evidence="1">
    <location>
        <begin position="20"/>
        <end position="57"/>
    </location>
</feature>
<name>A0A640S152_9ACTN</name>
<reference evidence="2 3" key="1">
    <citation type="submission" date="2019-12" db="EMBL/GenBank/DDBJ databases">
        <title>Whole genome shotgun sequence of Streptomyces caniferus NBRC 15389.</title>
        <authorList>
            <person name="Ichikawa N."/>
            <person name="Kimura A."/>
            <person name="Kitahashi Y."/>
            <person name="Komaki H."/>
            <person name="Tamura T."/>
        </authorList>
    </citation>
    <scope>NUCLEOTIDE SEQUENCE [LARGE SCALE GENOMIC DNA]</scope>
    <source>
        <strain evidence="2 3">NBRC 15389</strain>
    </source>
</reference>
<dbReference type="AlphaFoldDB" id="A0A640S152"/>
<organism evidence="2 3">
    <name type="scientific">Streptomyces caniferus</name>
    <dbReference type="NCBI Taxonomy" id="285557"/>
    <lineage>
        <taxon>Bacteria</taxon>
        <taxon>Bacillati</taxon>
        <taxon>Actinomycetota</taxon>
        <taxon>Actinomycetes</taxon>
        <taxon>Kitasatosporales</taxon>
        <taxon>Streptomycetaceae</taxon>
        <taxon>Streptomyces</taxon>
    </lineage>
</organism>
<proteinExistence type="predicted"/>
<dbReference type="Pfam" id="PF00156">
    <property type="entry name" value="Pribosyltran"/>
    <property type="match status" value="1"/>
</dbReference>
<comment type="caution">
    <text evidence="2">The sequence shown here is derived from an EMBL/GenBank/DDBJ whole genome shotgun (WGS) entry which is preliminary data.</text>
</comment>